<organism evidence="5 6">
    <name type="scientific">Clavibacter capsici</name>
    <dbReference type="NCBI Taxonomy" id="1874630"/>
    <lineage>
        <taxon>Bacteria</taxon>
        <taxon>Bacillati</taxon>
        <taxon>Actinomycetota</taxon>
        <taxon>Actinomycetes</taxon>
        <taxon>Micrococcales</taxon>
        <taxon>Microbacteriaceae</taxon>
        <taxon>Clavibacter</taxon>
    </lineage>
</organism>
<dbReference type="AlphaFoldDB" id="A0AAE6XQ80"/>
<dbReference type="GO" id="GO:0006355">
    <property type="term" value="P:regulation of DNA-templated transcription"/>
    <property type="evidence" value="ECO:0007669"/>
    <property type="project" value="InterPro"/>
</dbReference>
<dbReference type="SUPFAM" id="SSF52172">
    <property type="entry name" value="CheY-like"/>
    <property type="match status" value="1"/>
</dbReference>
<evidence type="ECO:0000256" key="3">
    <source>
        <dbReference type="SAM" id="MobiDB-lite"/>
    </source>
</evidence>
<dbReference type="GO" id="GO:0000160">
    <property type="term" value="P:phosphorelay signal transduction system"/>
    <property type="evidence" value="ECO:0007669"/>
    <property type="project" value="InterPro"/>
</dbReference>
<accession>A0AAE6XQ80</accession>
<reference evidence="5 6" key="1">
    <citation type="journal article" date="2020" name="Mol. Plant Pathol.">
        <title>Plasmid composition and the chpG gene determine the virulence level of Clavibacter capsici natural isolates in pepper.</title>
        <authorList>
            <person name="Hwang I.S."/>
            <person name="Lee H.M."/>
            <person name="Oh E.J."/>
            <person name="Lee S."/>
            <person name="Heu S."/>
            <person name="Oh C.S."/>
        </authorList>
    </citation>
    <scope>NUCLEOTIDE SEQUENCE [LARGE SCALE GENOMIC DNA]</scope>
    <source>
        <strain evidence="5 6">1101</strain>
    </source>
</reference>
<evidence type="ECO:0000256" key="1">
    <source>
        <dbReference type="ARBA" id="ARBA00023125"/>
    </source>
</evidence>
<dbReference type="Gene3D" id="1.10.10.10">
    <property type="entry name" value="Winged helix-like DNA-binding domain superfamily/Winged helix DNA-binding domain"/>
    <property type="match status" value="1"/>
</dbReference>
<feature type="domain" description="Response regulatory" evidence="4">
    <location>
        <begin position="24"/>
        <end position="139"/>
    </location>
</feature>
<gene>
    <name evidence="5" type="ORF">GW570_04080</name>
</gene>
<evidence type="ECO:0000259" key="4">
    <source>
        <dbReference type="PROSITE" id="PS50110"/>
    </source>
</evidence>
<keyword evidence="6" id="KW-1185">Reference proteome</keyword>
<dbReference type="Proteomes" id="UP000503164">
    <property type="component" value="Chromosome"/>
</dbReference>
<evidence type="ECO:0000313" key="6">
    <source>
        <dbReference type="Proteomes" id="UP000503164"/>
    </source>
</evidence>
<dbReference type="RefSeq" id="WP_053773897.1">
    <property type="nucleotide sequence ID" value="NZ_CP048045.1"/>
</dbReference>
<sequence>MATLRDPGAGSRGVPRRQDPRPVRVGVLMGQESALDEVCAILRARAPEIDVVVSTTGWLQLVRSPRFPTDVVVIDHDLPDPVSIEGRIRSCRAAGATVVVLSRSAAEAVRRRVLDAGAAALVAGQVPAGDIVAAVRGVAAGTHPDPRRAEAGADDRAAEVPRTYESPRLSQGEEQALRLYVTGRSTQAVAQVMNVQYETAKTYLRRVRAKYRLVGRVAGRRADLIERAAEDGYLR</sequence>
<dbReference type="EMBL" id="CP048049">
    <property type="protein sequence ID" value="QIS44326.1"/>
    <property type="molecule type" value="Genomic_DNA"/>
</dbReference>
<dbReference type="InterPro" id="IPR001789">
    <property type="entry name" value="Sig_transdc_resp-reg_receiver"/>
</dbReference>
<dbReference type="InterPro" id="IPR036388">
    <property type="entry name" value="WH-like_DNA-bd_sf"/>
</dbReference>
<feature type="modified residue" description="4-aspartylphosphate" evidence="2">
    <location>
        <position position="75"/>
    </location>
</feature>
<dbReference type="InterPro" id="IPR011006">
    <property type="entry name" value="CheY-like_superfamily"/>
</dbReference>
<proteinExistence type="predicted"/>
<evidence type="ECO:0000313" key="5">
    <source>
        <dbReference type="EMBL" id="QIS44326.1"/>
    </source>
</evidence>
<feature type="region of interest" description="Disordered" evidence="3">
    <location>
        <begin position="1"/>
        <end position="20"/>
    </location>
</feature>
<dbReference type="GO" id="GO:0003677">
    <property type="term" value="F:DNA binding"/>
    <property type="evidence" value="ECO:0007669"/>
    <property type="project" value="UniProtKB-KW"/>
</dbReference>
<dbReference type="InterPro" id="IPR016032">
    <property type="entry name" value="Sig_transdc_resp-reg_C-effctor"/>
</dbReference>
<dbReference type="SUPFAM" id="SSF46894">
    <property type="entry name" value="C-terminal effector domain of the bipartite response regulators"/>
    <property type="match status" value="1"/>
</dbReference>
<dbReference type="Gene3D" id="3.40.50.2300">
    <property type="match status" value="1"/>
</dbReference>
<feature type="compositionally biased region" description="Basic and acidic residues" evidence="3">
    <location>
        <begin position="144"/>
        <end position="159"/>
    </location>
</feature>
<keyword evidence="2" id="KW-0597">Phosphoprotein</keyword>
<evidence type="ECO:0000256" key="2">
    <source>
        <dbReference type="PROSITE-ProRule" id="PRU00169"/>
    </source>
</evidence>
<dbReference type="PROSITE" id="PS50110">
    <property type="entry name" value="RESPONSE_REGULATORY"/>
    <property type="match status" value="1"/>
</dbReference>
<name>A0AAE6XQ80_9MICO</name>
<feature type="region of interest" description="Disordered" evidence="3">
    <location>
        <begin position="142"/>
        <end position="171"/>
    </location>
</feature>
<keyword evidence="1" id="KW-0238">DNA-binding</keyword>
<protein>
    <submittedName>
        <fullName evidence="5">Response regulator transcription factor</fullName>
    </submittedName>
</protein>